<organism evidence="2 3">
    <name type="scientific">Grus japonensis</name>
    <name type="common">Japanese crane</name>
    <name type="synonym">Red-crowned crane</name>
    <dbReference type="NCBI Taxonomy" id="30415"/>
    <lineage>
        <taxon>Eukaryota</taxon>
        <taxon>Metazoa</taxon>
        <taxon>Chordata</taxon>
        <taxon>Craniata</taxon>
        <taxon>Vertebrata</taxon>
        <taxon>Euteleostomi</taxon>
        <taxon>Archelosauria</taxon>
        <taxon>Archosauria</taxon>
        <taxon>Dinosauria</taxon>
        <taxon>Saurischia</taxon>
        <taxon>Theropoda</taxon>
        <taxon>Coelurosauria</taxon>
        <taxon>Aves</taxon>
        <taxon>Neognathae</taxon>
        <taxon>Neoaves</taxon>
        <taxon>Gruiformes</taxon>
        <taxon>Gruidae</taxon>
        <taxon>Grus</taxon>
    </lineage>
</organism>
<comment type="caution">
    <text evidence="2">The sequence shown here is derived from an EMBL/GenBank/DDBJ whole genome shotgun (WGS) entry which is preliminary data.</text>
</comment>
<evidence type="ECO:0000313" key="2">
    <source>
        <dbReference type="EMBL" id="GAB0207745.1"/>
    </source>
</evidence>
<dbReference type="AlphaFoldDB" id="A0ABC9YCF2"/>
<sequence>MPAGSKTDPLLAKAEPISDGGSASVITYLRRRKKLLHNCSWMRGVRICERNNSADTKVSEDRRGGSAPHARAEIPLQPMEKTMERQAVPLQPMEDDGGADIHLQPVEDPTPEQVDVPRGSCDSMERPHWSRQDL</sequence>
<keyword evidence="3" id="KW-1185">Reference proteome</keyword>
<dbReference type="EMBL" id="BAAFJT010000245">
    <property type="protein sequence ID" value="GAB0207745.1"/>
    <property type="molecule type" value="Genomic_DNA"/>
</dbReference>
<evidence type="ECO:0000256" key="1">
    <source>
        <dbReference type="SAM" id="MobiDB-lite"/>
    </source>
</evidence>
<accession>A0ABC9YCF2</accession>
<dbReference type="Proteomes" id="UP001623348">
    <property type="component" value="Unassembled WGS sequence"/>
</dbReference>
<feature type="region of interest" description="Disordered" evidence="1">
    <location>
        <begin position="50"/>
        <end position="134"/>
    </location>
</feature>
<protein>
    <submittedName>
        <fullName evidence="2">AN1-type zinc finger protein 5-like</fullName>
    </submittedName>
</protein>
<gene>
    <name evidence="2" type="ORF">GRJ2_003240200</name>
</gene>
<proteinExistence type="predicted"/>
<evidence type="ECO:0000313" key="3">
    <source>
        <dbReference type="Proteomes" id="UP001623348"/>
    </source>
</evidence>
<reference evidence="2 3" key="1">
    <citation type="submission" date="2024-06" db="EMBL/GenBank/DDBJ databases">
        <title>The draft genome of Grus japonensis, version 3.</title>
        <authorList>
            <person name="Nabeshima K."/>
            <person name="Suzuki S."/>
            <person name="Onuma M."/>
        </authorList>
    </citation>
    <scope>NUCLEOTIDE SEQUENCE [LARGE SCALE GENOMIC DNA]</scope>
    <source>
        <strain evidence="2 3">451A</strain>
    </source>
</reference>
<name>A0ABC9YCF2_GRUJA</name>
<feature type="compositionally biased region" description="Basic and acidic residues" evidence="1">
    <location>
        <begin position="123"/>
        <end position="134"/>
    </location>
</feature>